<dbReference type="SUPFAM" id="SSF48464">
    <property type="entry name" value="ENTH/VHS domain"/>
    <property type="match status" value="1"/>
</dbReference>
<dbReference type="PROSITE" id="PS50179">
    <property type="entry name" value="VHS"/>
    <property type="match status" value="1"/>
</dbReference>
<dbReference type="InterPro" id="IPR008942">
    <property type="entry name" value="ENTH_VHS"/>
</dbReference>
<accession>A0A2R5GDM1</accession>
<dbReference type="Gene3D" id="1.25.40.90">
    <property type="match status" value="1"/>
</dbReference>
<feature type="region of interest" description="Disordered" evidence="1">
    <location>
        <begin position="1"/>
        <end position="22"/>
    </location>
</feature>
<evidence type="ECO:0000256" key="1">
    <source>
        <dbReference type="SAM" id="MobiDB-lite"/>
    </source>
</evidence>
<evidence type="ECO:0000259" key="2">
    <source>
        <dbReference type="PROSITE" id="PS50179"/>
    </source>
</evidence>
<dbReference type="PANTHER" id="PTHR45898">
    <property type="entry name" value="TOM1-LIKE PROTEIN"/>
    <property type="match status" value="1"/>
</dbReference>
<comment type="caution">
    <text evidence="3">The sequence shown here is derived from an EMBL/GenBank/DDBJ whole genome shotgun (WGS) entry which is preliminary data.</text>
</comment>
<dbReference type="Proteomes" id="UP000241890">
    <property type="component" value="Unassembled WGS sequence"/>
</dbReference>
<gene>
    <name evidence="3" type="ORF">FCC1311_046322</name>
</gene>
<dbReference type="InParanoid" id="A0A2R5GDM1"/>
<evidence type="ECO:0000313" key="4">
    <source>
        <dbReference type="Proteomes" id="UP000241890"/>
    </source>
</evidence>
<sequence length="363" mass="39666">MDALQSWWKRQGGGGQGGPSAAMRENAAWPLVDRATADILLAEDFAANLEVSDFCNASVEHATLVARAIVERLRCRSPKSVKLALSLVEMCVKNGNASALHTLGGTREFMTVVADVATGKTSSFASTIPGADTPQVWLEVQERALEVIQELGQLMQDRPTYPGFYETYASLTARGIIFPVRDAAPAAALAADPVAFGAQHSSRDNSSGGVRAADIDKLEHDLSVLECKLQVADHLLCEGLYGDSEEMLDVLDFLLQCKPRLCELIEASAQGLLSDMFFESCLQMNDRLCATVDRIQILPSKPRDALVDSEEQVHDHLQLWSRSSALRALLPLKPRQNYRRSSSNNSRNSRNTLSPQISRLNGL</sequence>
<evidence type="ECO:0000313" key="3">
    <source>
        <dbReference type="EMBL" id="GBG28409.1"/>
    </source>
</evidence>
<organism evidence="3 4">
    <name type="scientific">Hondaea fermentalgiana</name>
    <dbReference type="NCBI Taxonomy" id="2315210"/>
    <lineage>
        <taxon>Eukaryota</taxon>
        <taxon>Sar</taxon>
        <taxon>Stramenopiles</taxon>
        <taxon>Bigyra</taxon>
        <taxon>Labyrinthulomycetes</taxon>
        <taxon>Thraustochytrida</taxon>
        <taxon>Thraustochytriidae</taxon>
        <taxon>Hondaea</taxon>
    </lineage>
</organism>
<dbReference type="InterPro" id="IPR002014">
    <property type="entry name" value="VHS_dom"/>
</dbReference>
<dbReference type="SMART" id="SM00288">
    <property type="entry name" value="VHS"/>
    <property type="match status" value="1"/>
</dbReference>
<protein>
    <submittedName>
        <fullName evidence="3">Vacuolar protein sorting-associated protein 27</fullName>
    </submittedName>
</protein>
<reference evidence="3 4" key="1">
    <citation type="submission" date="2017-12" db="EMBL/GenBank/DDBJ databases">
        <title>Sequencing, de novo assembly and annotation of complete genome of a new Thraustochytrid species, strain FCC1311.</title>
        <authorList>
            <person name="Sedici K."/>
            <person name="Godart F."/>
            <person name="Aiese Cigliano R."/>
            <person name="Sanseverino W."/>
            <person name="Barakat M."/>
            <person name="Ortet P."/>
            <person name="Marechal E."/>
            <person name="Cagnac O."/>
            <person name="Amato A."/>
        </authorList>
    </citation>
    <scope>NUCLEOTIDE SEQUENCE [LARGE SCALE GENOMIC DNA]</scope>
</reference>
<name>A0A2R5GDM1_9STRA</name>
<dbReference type="InterPro" id="IPR044836">
    <property type="entry name" value="TOL_plant"/>
</dbReference>
<dbReference type="PANTHER" id="PTHR45898:SF4">
    <property type="entry name" value="TARGET OF MYB PROTEIN 1"/>
    <property type="match status" value="1"/>
</dbReference>
<dbReference type="EMBL" id="BEYU01000040">
    <property type="protein sequence ID" value="GBG28409.1"/>
    <property type="molecule type" value="Genomic_DNA"/>
</dbReference>
<proteinExistence type="predicted"/>
<feature type="domain" description="VHS" evidence="2">
    <location>
        <begin position="35"/>
        <end position="179"/>
    </location>
</feature>
<dbReference type="GO" id="GO:0035091">
    <property type="term" value="F:phosphatidylinositol binding"/>
    <property type="evidence" value="ECO:0007669"/>
    <property type="project" value="InterPro"/>
</dbReference>
<feature type="compositionally biased region" description="Low complexity" evidence="1">
    <location>
        <begin position="337"/>
        <end position="351"/>
    </location>
</feature>
<dbReference type="AlphaFoldDB" id="A0A2R5GDM1"/>
<keyword evidence="4" id="KW-1185">Reference proteome</keyword>
<feature type="compositionally biased region" description="Polar residues" evidence="1">
    <location>
        <begin position="352"/>
        <end position="363"/>
    </location>
</feature>
<dbReference type="Pfam" id="PF00790">
    <property type="entry name" value="VHS"/>
    <property type="match status" value="1"/>
</dbReference>
<feature type="region of interest" description="Disordered" evidence="1">
    <location>
        <begin position="337"/>
        <end position="363"/>
    </location>
</feature>
<dbReference type="CDD" id="cd03561">
    <property type="entry name" value="VHS"/>
    <property type="match status" value="1"/>
</dbReference>
<dbReference type="OrthoDB" id="2018246at2759"/>
<dbReference type="GO" id="GO:0043130">
    <property type="term" value="F:ubiquitin binding"/>
    <property type="evidence" value="ECO:0007669"/>
    <property type="project" value="InterPro"/>
</dbReference>
<dbReference type="GO" id="GO:0043328">
    <property type="term" value="P:protein transport to vacuole involved in ubiquitin-dependent protein catabolic process via the multivesicular body sorting pathway"/>
    <property type="evidence" value="ECO:0007669"/>
    <property type="project" value="InterPro"/>
</dbReference>